<dbReference type="EMBL" id="JACEGQ020000008">
    <property type="protein sequence ID" value="KAH8502026.1"/>
    <property type="molecule type" value="Genomic_DNA"/>
</dbReference>
<dbReference type="Gene3D" id="1.20.1280.170">
    <property type="entry name" value="Exocyst complex component Exo70"/>
    <property type="match status" value="1"/>
</dbReference>
<keyword evidence="2" id="KW-1185">Reference proteome</keyword>
<organism evidence="1 2">
    <name type="scientific">Populus deltoides</name>
    <name type="common">Eastern poplar</name>
    <name type="synonym">Eastern cottonwood</name>
    <dbReference type="NCBI Taxonomy" id="3696"/>
    <lineage>
        <taxon>Eukaryota</taxon>
        <taxon>Viridiplantae</taxon>
        <taxon>Streptophyta</taxon>
        <taxon>Embryophyta</taxon>
        <taxon>Tracheophyta</taxon>
        <taxon>Spermatophyta</taxon>
        <taxon>Magnoliopsida</taxon>
        <taxon>eudicotyledons</taxon>
        <taxon>Gunneridae</taxon>
        <taxon>Pentapetalae</taxon>
        <taxon>rosids</taxon>
        <taxon>fabids</taxon>
        <taxon>Malpighiales</taxon>
        <taxon>Salicaceae</taxon>
        <taxon>Saliceae</taxon>
        <taxon>Populus</taxon>
    </lineage>
</organism>
<accession>A0A8T2YAD0</accession>
<reference evidence="1" key="1">
    <citation type="journal article" date="2021" name="J. Hered.">
        <title>Genome Assembly of Salicaceae Populus deltoides (Eastern Cottonwood) I-69 Based on Nanopore Sequencing and Hi-C Technologies.</title>
        <authorList>
            <person name="Bai S."/>
            <person name="Wu H."/>
            <person name="Zhang J."/>
            <person name="Pan Z."/>
            <person name="Zhao W."/>
            <person name="Li Z."/>
            <person name="Tong C."/>
        </authorList>
    </citation>
    <scope>NUCLEOTIDE SEQUENCE</scope>
    <source>
        <tissue evidence="1">Leaf</tissue>
    </source>
</reference>
<gene>
    <name evidence="1" type="ORF">H0E87_016696</name>
</gene>
<dbReference type="Pfam" id="PF20669">
    <property type="entry name" value="Exo70_N"/>
    <property type="match status" value="1"/>
</dbReference>
<dbReference type="InterPro" id="IPR016159">
    <property type="entry name" value="Cullin_repeat-like_dom_sf"/>
</dbReference>
<name>A0A8T2YAD0_POPDE</name>
<dbReference type="AlphaFoldDB" id="A0A8T2YAD0"/>
<sequence>MVVAVSGMDSLGERAAKMKEALQKSQTITDSVVSILGSFDSRLSVLETAMRPTQIRTHAIRKAHENIDKTLKAAEVILTQFDASRQAEAKILRGPHEDLESYLEAIDQLRSNIHFFSGNKGFKSSDAVLNNANSLLAKAISKLEDEV</sequence>
<evidence type="ECO:0000313" key="2">
    <source>
        <dbReference type="Proteomes" id="UP000807159"/>
    </source>
</evidence>
<comment type="caution">
    <text evidence="1">The sequence shown here is derived from an EMBL/GenBank/DDBJ whole genome shotgun (WGS) entry which is preliminary data.</text>
</comment>
<protein>
    <submittedName>
        <fullName evidence="1">Uncharacterized protein</fullName>
    </submittedName>
</protein>
<evidence type="ECO:0000313" key="1">
    <source>
        <dbReference type="EMBL" id="KAH8502026.1"/>
    </source>
</evidence>
<dbReference type="SUPFAM" id="SSF74788">
    <property type="entry name" value="Cullin repeat-like"/>
    <property type="match status" value="1"/>
</dbReference>
<dbReference type="Proteomes" id="UP000807159">
    <property type="component" value="Chromosome 8"/>
</dbReference>
<proteinExistence type="predicted"/>